<reference evidence="1" key="1">
    <citation type="submission" date="2021-03" db="EMBL/GenBank/DDBJ databases">
        <authorList>
            <consortium name="DOE Joint Genome Institute"/>
            <person name="Ahrendt S."/>
            <person name="Looney B.P."/>
            <person name="Miyauchi S."/>
            <person name="Morin E."/>
            <person name="Drula E."/>
            <person name="Courty P.E."/>
            <person name="Chicoki N."/>
            <person name="Fauchery L."/>
            <person name="Kohler A."/>
            <person name="Kuo A."/>
            <person name="Labutti K."/>
            <person name="Pangilinan J."/>
            <person name="Lipzen A."/>
            <person name="Riley R."/>
            <person name="Andreopoulos W."/>
            <person name="He G."/>
            <person name="Johnson J."/>
            <person name="Barry K.W."/>
            <person name="Grigoriev I.V."/>
            <person name="Nagy L."/>
            <person name="Hibbett D."/>
            <person name="Henrissat B."/>
            <person name="Matheny P.B."/>
            <person name="Labbe J."/>
            <person name="Martin F."/>
        </authorList>
    </citation>
    <scope>NUCLEOTIDE SEQUENCE</scope>
    <source>
        <strain evidence="1">HHB10654</strain>
    </source>
</reference>
<sequence length="206" mass="23413">MFGVSTSTAYKYRPSMYHSHSVPQNQTPYSRVSRLRLYPGWRRQYISFSASGSQDRLRHWFPRYRQHQGVLVSTRAEASARIGEQGESVCHRDRSPVSVGLVSSKERHTLSRKSPFSRWMMAACAILTALHERRLVVSCVVLWNPSNIGASTVPALRRSATLLSNLWDSRDPGRVCQRALTTVYIHTNSAIHYPVPVNAAQPLHPW</sequence>
<organism evidence="1 2">
    <name type="scientific">Artomyces pyxidatus</name>
    <dbReference type="NCBI Taxonomy" id="48021"/>
    <lineage>
        <taxon>Eukaryota</taxon>
        <taxon>Fungi</taxon>
        <taxon>Dikarya</taxon>
        <taxon>Basidiomycota</taxon>
        <taxon>Agaricomycotina</taxon>
        <taxon>Agaricomycetes</taxon>
        <taxon>Russulales</taxon>
        <taxon>Auriscalpiaceae</taxon>
        <taxon>Artomyces</taxon>
    </lineage>
</organism>
<reference evidence="1" key="2">
    <citation type="journal article" date="2022" name="New Phytol.">
        <title>Evolutionary transition to the ectomycorrhizal habit in the genomes of a hyperdiverse lineage of mushroom-forming fungi.</title>
        <authorList>
            <person name="Looney B."/>
            <person name="Miyauchi S."/>
            <person name="Morin E."/>
            <person name="Drula E."/>
            <person name="Courty P.E."/>
            <person name="Kohler A."/>
            <person name="Kuo A."/>
            <person name="LaButti K."/>
            <person name="Pangilinan J."/>
            <person name="Lipzen A."/>
            <person name="Riley R."/>
            <person name="Andreopoulos W."/>
            <person name="He G."/>
            <person name="Johnson J."/>
            <person name="Nolan M."/>
            <person name="Tritt A."/>
            <person name="Barry K.W."/>
            <person name="Grigoriev I.V."/>
            <person name="Nagy L.G."/>
            <person name="Hibbett D."/>
            <person name="Henrissat B."/>
            <person name="Matheny P.B."/>
            <person name="Labbe J."/>
            <person name="Martin F.M."/>
        </authorList>
    </citation>
    <scope>NUCLEOTIDE SEQUENCE</scope>
    <source>
        <strain evidence="1">HHB10654</strain>
    </source>
</reference>
<proteinExistence type="predicted"/>
<accession>A0ACB8SJ73</accession>
<dbReference type="EMBL" id="MU277267">
    <property type="protein sequence ID" value="KAI0056302.1"/>
    <property type="molecule type" value="Genomic_DNA"/>
</dbReference>
<evidence type="ECO:0000313" key="2">
    <source>
        <dbReference type="Proteomes" id="UP000814140"/>
    </source>
</evidence>
<evidence type="ECO:0000313" key="1">
    <source>
        <dbReference type="EMBL" id="KAI0056302.1"/>
    </source>
</evidence>
<gene>
    <name evidence="1" type="ORF">BV25DRAFT_1639831</name>
</gene>
<protein>
    <submittedName>
        <fullName evidence="1">Uncharacterized protein</fullName>
    </submittedName>
</protein>
<keyword evidence="2" id="KW-1185">Reference proteome</keyword>
<name>A0ACB8SJ73_9AGAM</name>
<dbReference type="Proteomes" id="UP000814140">
    <property type="component" value="Unassembled WGS sequence"/>
</dbReference>
<comment type="caution">
    <text evidence="1">The sequence shown here is derived from an EMBL/GenBank/DDBJ whole genome shotgun (WGS) entry which is preliminary data.</text>
</comment>